<dbReference type="RefSeq" id="WP_270453025.1">
    <property type="nucleotide sequence ID" value="NZ_JADPIE010000002.1"/>
</dbReference>
<organism evidence="3 4">
    <name type="scientific">Halonatronomonas betaini</name>
    <dbReference type="NCBI Taxonomy" id="2778430"/>
    <lineage>
        <taxon>Bacteria</taxon>
        <taxon>Bacillati</taxon>
        <taxon>Bacillota</taxon>
        <taxon>Clostridia</taxon>
        <taxon>Halanaerobiales</taxon>
        <taxon>Halarsenatibacteraceae</taxon>
        <taxon>Halonatronomonas</taxon>
    </lineage>
</organism>
<dbReference type="InterPro" id="IPR005151">
    <property type="entry name" value="Tail-specific_protease"/>
</dbReference>
<feature type="signal peptide" evidence="1">
    <location>
        <begin position="1"/>
        <end position="26"/>
    </location>
</feature>
<dbReference type="GO" id="GO:0008236">
    <property type="term" value="F:serine-type peptidase activity"/>
    <property type="evidence" value="ECO:0007669"/>
    <property type="project" value="InterPro"/>
</dbReference>
<dbReference type="SUPFAM" id="SSF52096">
    <property type="entry name" value="ClpP/crotonase"/>
    <property type="match status" value="1"/>
</dbReference>
<name>A0A931F740_9FIRM</name>
<evidence type="ECO:0000313" key="4">
    <source>
        <dbReference type="Proteomes" id="UP000621436"/>
    </source>
</evidence>
<dbReference type="PANTHER" id="PTHR32060">
    <property type="entry name" value="TAIL-SPECIFIC PROTEASE"/>
    <property type="match status" value="1"/>
</dbReference>
<reference evidence="3" key="1">
    <citation type="submission" date="2020-11" db="EMBL/GenBank/DDBJ databases">
        <title>Halonatronomonas betainensis gen. nov., sp. nov. a novel haloalkaliphilic representative of the family Halanaerobiacae capable of betaine degradation.</title>
        <authorList>
            <person name="Boltyanskaya Y."/>
            <person name="Kevbrin V."/>
            <person name="Detkova E."/>
            <person name="Grouzdev D.S."/>
            <person name="Koziaeva V."/>
            <person name="Zhilina T."/>
        </authorList>
    </citation>
    <scope>NUCLEOTIDE SEQUENCE</scope>
    <source>
        <strain evidence="3">Z-7014</strain>
    </source>
</reference>
<feature type="chain" id="PRO_5037405156" description="Tail specific protease domain-containing protein" evidence="1">
    <location>
        <begin position="27"/>
        <end position="452"/>
    </location>
</feature>
<feature type="domain" description="Tail specific protease" evidence="2">
    <location>
        <begin position="250"/>
        <end position="435"/>
    </location>
</feature>
<evidence type="ECO:0000259" key="2">
    <source>
        <dbReference type="Pfam" id="PF03572"/>
    </source>
</evidence>
<dbReference type="PANTHER" id="PTHR32060:SF30">
    <property type="entry name" value="CARBOXY-TERMINAL PROCESSING PROTEASE CTPA"/>
    <property type="match status" value="1"/>
</dbReference>
<dbReference type="Gene3D" id="3.90.226.10">
    <property type="entry name" value="2-enoyl-CoA Hydratase, Chain A, domain 1"/>
    <property type="match status" value="1"/>
</dbReference>
<dbReference type="GO" id="GO:0030288">
    <property type="term" value="C:outer membrane-bounded periplasmic space"/>
    <property type="evidence" value="ECO:0007669"/>
    <property type="project" value="TreeGrafter"/>
</dbReference>
<keyword evidence="1" id="KW-0732">Signal</keyword>
<accession>A0A931F740</accession>
<gene>
    <name evidence="3" type="ORF">I0Q91_03970</name>
</gene>
<dbReference type="InterPro" id="IPR029045">
    <property type="entry name" value="ClpP/crotonase-like_dom_sf"/>
</dbReference>
<comment type="caution">
    <text evidence="3">The sequence shown here is derived from an EMBL/GenBank/DDBJ whole genome shotgun (WGS) entry which is preliminary data.</text>
</comment>
<protein>
    <recommendedName>
        <fullName evidence="2">Tail specific protease domain-containing protein</fullName>
    </recommendedName>
</protein>
<sequence>MRKNILKKALLILIAGLILFSISAQAISPEEIEADLLYMRELLEEVHPNIYHTTSKEVVEPFQRDLIAQLYEKDEYTLLEAYQKLASLAALFRDGHTQVFFPQDKWNDYLAVGGTIFPLRVELEDEVLTLKNILTEEKLPEGSQLLAINGILAERIKNDMLAVLSYESKVFGARLMSNNFSRLLWALFDIEGPFAIKYRAPGEREETVTLQGLQEDQLPARTAEQPYKLDFISAETALLVINSVPVEMNEDYFNFLEESFKEIKEQEINHLLIDMRNNGGGSTYQFNEVFHYLTDTPYRSFSRVDTRYSRPVLARHQPWHSQIYYRFLNLIRGDDIYKSEPGLTHPPENDYRFSGQTYLLVGPATFSAAADFAALCQDYEAARIVGQETGGLPTSYGDSFFFELPNTSLQGRSSYKYFVRPGGQETSSGVIPDQEIDINKDYPEILATIKSK</sequence>
<proteinExistence type="predicted"/>
<keyword evidence="4" id="KW-1185">Reference proteome</keyword>
<dbReference type="GO" id="GO:0004175">
    <property type="term" value="F:endopeptidase activity"/>
    <property type="evidence" value="ECO:0007669"/>
    <property type="project" value="TreeGrafter"/>
</dbReference>
<evidence type="ECO:0000313" key="3">
    <source>
        <dbReference type="EMBL" id="MBF8436226.1"/>
    </source>
</evidence>
<dbReference type="EMBL" id="JADPIE010000002">
    <property type="protein sequence ID" value="MBF8436226.1"/>
    <property type="molecule type" value="Genomic_DNA"/>
</dbReference>
<dbReference type="GO" id="GO:0006508">
    <property type="term" value="P:proteolysis"/>
    <property type="evidence" value="ECO:0007669"/>
    <property type="project" value="InterPro"/>
</dbReference>
<dbReference type="GO" id="GO:0007165">
    <property type="term" value="P:signal transduction"/>
    <property type="evidence" value="ECO:0007669"/>
    <property type="project" value="TreeGrafter"/>
</dbReference>
<evidence type="ECO:0000256" key="1">
    <source>
        <dbReference type="SAM" id="SignalP"/>
    </source>
</evidence>
<dbReference type="AlphaFoldDB" id="A0A931F740"/>
<dbReference type="Proteomes" id="UP000621436">
    <property type="component" value="Unassembled WGS sequence"/>
</dbReference>
<dbReference type="Pfam" id="PF03572">
    <property type="entry name" value="Peptidase_S41"/>
    <property type="match status" value="1"/>
</dbReference>